<dbReference type="InterPro" id="IPR043216">
    <property type="entry name" value="PAP-like"/>
</dbReference>
<feature type="transmembrane region" description="Helical" evidence="7">
    <location>
        <begin position="55"/>
        <end position="71"/>
    </location>
</feature>
<dbReference type="Pfam" id="PF01569">
    <property type="entry name" value="PAP2"/>
    <property type="match status" value="1"/>
</dbReference>
<accession>A0AAW1S6U5</accession>
<dbReference type="PANTHER" id="PTHR10165">
    <property type="entry name" value="LIPID PHOSPHATE PHOSPHATASE"/>
    <property type="match status" value="1"/>
</dbReference>
<dbReference type="InterPro" id="IPR000326">
    <property type="entry name" value="PAP2/HPO"/>
</dbReference>
<name>A0AAW1S6U5_9CHLO</name>
<feature type="transmembrane region" description="Helical" evidence="7">
    <location>
        <begin position="104"/>
        <end position="127"/>
    </location>
</feature>
<reference evidence="9 10" key="1">
    <citation type="journal article" date="2024" name="Nat. Commun.">
        <title>Phylogenomics reveals the evolutionary origins of lichenization in chlorophyte algae.</title>
        <authorList>
            <person name="Puginier C."/>
            <person name="Libourel C."/>
            <person name="Otte J."/>
            <person name="Skaloud P."/>
            <person name="Haon M."/>
            <person name="Grisel S."/>
            <person name="Petersen M."/>
            <person name="Berrin J.G."/>
            <person name="Delaux P.M."/>
            <person name="Dal Grande F."/>
            <person name="Keller J."/>
        </authorList>
    </citation>
    <scope>NUCLEOTIDE SEQUENCE [LARGE SCALE GENOMIC DNA]</scope>
    <source>
        <strain evidence="9 10">SAG 2145</strain>
    </source>
</reference>
<comment type="subcellular location">
    <subcellularLocation>
        <location evidence="1">Membrane</location>
        <topology evidence="1">Multi-pass membrane protein</topology>
    </subcellularLocation>
</comment>
<evidence type="ECO:0000256" key="5">
    <source>
        <dbReference type="ARBA" id="ARBA00023136"/>
    </source>
</evidence>
<dbReference type="GO" id="GO:0008195">
    <property type="term" value="F:phosphatidate phosphatase activity"/>
    <property type="evidence" value="ECO:0007669"/>
    <property type="project" value="TreeGrafter"/>
</dbReference>
<organism evidence="9 10">
    <name type="scientific">Apatococcus lobatus</name>
    <dbReference type="NCBI Taxonomy" id="904363"/>
    <lineage>
        <taxon>Eukaryota</taxon>
        <taxon>Viridiplantae</taxon>
        <taxon>Chlorophyta</taxon>
        <taxon>core chlorophytes</taxon>
        <taxon>Trebouxiophyceae</taxon>
        <taxon>Chlorellales</taxon>
        <taxon>Chlorellaceae</taxon>
        <taxon>Apatococcus</taxon>
    </lineage>
</organism>
<dbReference type="EMBL" id="JALJOS010000003">
    <property type="protein sequence ID" value="KAK9841423.1"/>
    <property type="molecule type" value="Genomic_DNA"/>
</dbReference>
<keyword evidence="5 7" id="KW-0472">Membrane</keyword>
<evidence type="ECO:0000256" key="6">
    <source>
        <dbReference type="SAM" id="MobiDB-lite"/>
    </source>
</evidence>
<sequence>MQFSGLTADSLLPRRGSRQILSDPLGNEAGSRRSYKKMQANGSYSSWSAALRSHLIDYISLLLLVLFLILSESAHPFSKQIYHGQTADLEIWRYSYPLHVKQQIPAWAVPTISIFGPLVVIGLWAAITRPRRAEIHNTVMACLFAVFVTALVTNLIKLGVGRPRPNFMERCWPDGPVSWDASGQARCSDKAIDPSEGRKSFPSGHTSWTTSGLGFLSIWTAGKLRCFDGRGQPWRIVISATPVGCAIWIGITRLQDYWHHWEDVSVGFLLGITIAYIFYRQQFPALTSPHAGEHLQAIDKPSPGEGLLGNARRTESTAGPPTHIDLETGIGYYDSDHT</sequence>
<dbReference type="PANTHER" id="PTHR10165:SF203">
    <property type="entry name" value="LIPID PHOSPHATE PHOSPHATASE 3, CHLOROPLASTIC-RELATED"/>
    <property type="match status" value="1"/>
</dbReference>
<dbReference type="SUPFAM" id="SSF48317">
    <property type="entry name" value="Acid phosphatase/Vanadium-dependent haloperoxidase"/>
    <property type="match status" value="1"/>
</dbReference>
<dbReference type="SMART" id="SM00014">
    <property type="entry name" value="acidPPc"/>
    <property type="match status" value="1"/>
</dbReference>
<evidence type="ECO:0000259" key="8">
    <source>
        <dbReference type="SMART" id="SM00014"/>
    </source>
</evidence>
<evidence type="ECO:0000313" key="9">
    <source>
        <dbReference type="EMBL" id="KAK9841423.1"/>
    </source>
</evidence>
<comment type="similarity">
    <text evidence="2">Belongs to the PA-phosphatase related phosphoesterase family.</text>
</comment>
<protein>
    <recommendedName>
        <fullName evidence="8">Phosphatidic acid phosphatase type 2/haloperoxidase domain-containing protein</fullName>
    </recommendedName>
</protein>
<evidence type="ECO:0000313" key="10">
    <source>
        <dbReference type="Proteomes" id="UP001438707"/>
    </source>
</evidence>
<evidence type="ECO:0000256" key="2">
    <source>
        <dbReference type="ARBA" id="ARBA00008816"/>
    </source>
</evidence>
<evidence type="ECO:0000256" key="4">
    <source>
        <dbReference type="ARBA" id="ARBA00022989"/>
    </source>
</evidence>
<evidence type="ECO:0000256" key="7">
    <source>
        <dbReference type="SAM" id="Phobius"/>
    </source>
</evidence>
<feature type="region of interest" description="Disordered" evidence="6">
    <location>
        <begin position="306"/>
        <end position="338"/>
    </location>
</feature>
<gene>
    <name evidence="9" type="ORF">WJX74_005525</name>
</gene>
<comment type="caution">
    <text evidence="9">The sequence shown here is derived from an EMBL/GenBank/DDBJ whole genome shotgun (WGS) entry which is preliminary data.</text>
</comment>
<evidence type="ECO:0000256" key="3">
    <source>
        <dbReference type="ARBA" id="ARBA00022692"/>
    </source>
</evidence>
<dbReference type="InterPro" id="IPR036938">
    <property type="entry name" value="PAP2/HPO_sf"/>
</dbReference>
<dbReference type="GO" id="GO:0006644">
    <property type="term" value="P:phospholipid metabolic process"/>
    <property type="evidence" value="ECO:0007669"/>
    <property type="project" value="InterPro"/>
</dbReference>
<dbReference type="AlphaFoldDB" id="A0AAW1S6U5"/>
<dbReference type="Gene3D" id="1.20.144.10">
    <property type="entry name" value="Phosphatidic acid phosphatase type 2/haloperoxidase"/>
    <property type="match status" value="1"/>
</dbReference>
<keyword evidence="10" id="KW-1185">Reference proteome</keyword>
<feature type="transmembrane region" description="Helical" evidence="7">
    <location>
        <begin position="139"/>
        <end position="160"/>
    </location>
</feature>
<keyword evidence="4 7" id="KW-1133">Transmembrane helix</keyword>
<dbReference type="GO" id="GO:0016020">
    <property type="term" value="C:membrane"/>
    <property type="evidence" value="ECO:0007669"/>
    <property type="project" value="UniProtKB-SubCell"/>
</dbReference>
<feature type="domain" description="Phosphatidic acid phosphatase type 2/haloperoxidase" evidence="8">
    <location>
        <begin position="139"/>
        <end position="279"/>
    </location>
</feature>
<proteinExistence type="inferred from homology"/>
<dbReference type="Proteomes" id="UP001438707">
    <property type="component" value="Unassembled WGS sequence"/>
</dbReference>
<evidence type="ECO:0000256" key="1">
    <source>
        <dbReference type="ARBA" id="ARBA00004141"/>
    </source>
</evidence>
<keyword evidence="3 7" id="KW-0812">Transmembrane</keyword>
<dbReference type="GO" id="GO:0046839">
    <property type="term" value="P:phospholipid dephosphorylation"/>
    <property type="evidence" value="ECO:0007669"/>
    <property type="project" value="TreeGrafter"/>
</dbReference>
<dbReference type="CDD" id="cd03390">
    <property type="entry name" value="PAP2_containing_1_like"/>
    <property type="match status" value="1"/>
</dbReference>